<dbReference type="NCBIfam" id="TIGR03156">
    <property type="entry name" value="GTP_HflX"/>
    <property type="match status" value="1"/>
</dbReference>
<dbReference type="Pfam" id="PF13167">
    <property type="entry name" value="GTP-bdg_N"/>
    <property type="match status" value="1"/>
</dbReference>
<feature type="domain" description="Hflx-type G" evidence="9">
    <location>
        <begin position="231"/>
        <end position="411"/>
    </location>
</feature>
<keyword evidence="1 6" id="KW-0963">Cytoplasm</keyword>
<dbReference type="GO" id="GO:0003924">
    <property type="term" value="F:GTPase activity"/>
    <property type="evidence" value="ECO:0007669"/>
    <property type="project" value="UniProtKB-UniRule"/>
</dbReference>
<feature type="binding site" evidence="8">
    <location>
        <position position="264"/>
    </location>
    <ligand>
        <name>Mg(2+)</name>
        <dbReference type="ChEBI" id="CHEBI:18420"/>
    </ligand>
</feature>
<keyword evidence="2 8" id="KW-0479">Metal-binding</keyword>
<evidence type="ECO:0000313" key="10">
    <source>
        <dbReference type="EMBL" id="KAB1076616.1"/>
    </source>
</evidence>
<feature type="binding site" evidence="7">
    <location>
        <begin position="389"/>
        <end position="391"/>
    </location>
    <ligand>
        <name>GTP</name>
        <dbReference type="ChEBI" id="CHEBI:37565"/>
    </ligand>
</feature>
<dbReference type="PANTHER" id="PTHR10229:SF0">
    <property type="entry name" value="GTP-BINDING PROTEIN 6-RELATED"/>
    <property type="match status" value="1"/>
</dbReference>
<dbReference type="InterPro" id="IPR042108">
    <property type="entry name" value="GTPase_HflX_N_sf"/>
</dbReference>
<evidence type="ECO:0000256" key="8">
    <source>
        <dbReference type="PIRSR" id="PIRSR006809-2"/>
    </source>
</evidence>
<dbReference type="Pfam" id="PF01926">
    <property type="entry name" value="MMR_HSR1"/>
    <property type="match status" value="1"/>
</dbReference>
<dbReference type="GO" id="GO:0046872">
    <property type="term" value="F:metal ion binding"/>
    <property type="evidence" value="ECO:0007669"/>
    <property type="project" value="UniProtKB-KW"/>
</dbReference>
<feature type="binding site" evidence="7">
    <location>
        <begin position="352"/>
        <end position="355"/>
    </location>
    <ligand>
        <name>GTP</name>
        <dbReference type="ChEBI" id="CHEBI:37565"/>
    </ligand>
</feature>
<dbReference type="InterPro" id="IPR032305">
    <property type="entry name" value="GTP-bd_M"/>
</dbReference>
<dbReference type="FunFam" id="3.40.50.11060:FF:000001">
    <property type="entry name" value="GTPase HflX"/>
    <property type="match status" value="1"/>
</dbReference>
<evidence type="ECO:0000256" key="3">
    <source>
        <dbReference type="ARBA" id="ARBA00022741"/>
    </source>
</evidence>
<sequence>MSETLPSGEARLQAMAAPEGEIASATRTLVVGPYLTRAAAAQAAGAAERQAPRSNAARLDEAVGLAAAIDLDVVQAMPLTLPRIRPSTFLGKGRVEELAGLIKADAIGLVVMDCALSPVQQRNLEKAWGAKVIDRTGLILEIFGRRASTREGRLQVEHAHLAYQKSRLVRSWTHLERQRGGFGFLGGPGETQIEADRRMIQERMTRIERDLGSVTRTRGLHRQSRARVPYPIVALVGYTNAGKSTLFNVLTKAEVMAQDMLFATLDPTARATKLPHGETVILSDTVGFISELPTPLIAAFRATLEDVIEADILLHVRDVSHGDTEAQAEDVGQVLDELGIETNADRIIEVWNKTDLLDEGERTRLLNLSAKGGEAGRNDRDSAAPVLVSALTGEGLSALVSRIEARIARSRSTFAVILPPEDGAQLHWLYENAEVLDRRMEEGGTLHLAIRIAPEKEPRFLNRFGAARRLSRIG</sequence>
<dbReference type="CDD" id="cd01878">
    <property type="entry name" value="HflX"/>
    <property type="match status" value="1"/>
</dbReference>
<protein>
    <recommendedName>
        <fullName evidence="6">GTPase HflX</fullName>
    </recommendedName>
    <alternativeName>
        <fullName evidence="6">GTP-binding protein HflX</fullName>
    </alternativeName>
</protein>
<dbReference type="RefSeq" id="WP_151002543.1">
    <property type="nucleotide sequence ID" value="NZ_VZZK01000028.1"/>
</dbReference>
<dbReference type="Gene3D" id="3.40.50.300">
    <property type="entry name" value="P-loop containing nucleotide triphosphate hydrolases"/>
    <property type="match status" value="1"/>
</dbReference>
<evidence type="ECO:0000259" key="9">
    <source>
        <dbReference type="PROSITE" id="PS51705"/>
    </source>
</evidence>
<evidence type="ECO:0000256" key="6">
    <source>
        <dbReference type="HAMAP-Rule" id="MF_00900"/>
    </source>
</evidence>
<keyword evidence="5 6" id="KW-0342">GTP-binding</keyword>
<feature type="binding site" evidence="7">
    <location>
        <begin position="262"/>
        <end position="266"/>
    </location>
    <ligand>
        <name>GTP</name>
        <dbReference type="ChEBI" id="CHEBI:37565"/>
    </ligand>
</feature>
<dbReference type="GO" id="GO:0005525">
    <property type="term" value="F:GTP binding"/>
    <property type="evidence" value="ECO:0007669"/>
    <property type="project" value="UniProtKB-UniRule"/>
</dbReference>
<dbReference type="InterPro" id="IPR006073">
    <property type="entry name" value="GTP-bd"/>
</dbReference>
<dbReference type="Pfam" id="PF19275">
    <property type="entry name" value="HflX_C"/>
    <property type="match status" value="1"/>
</dbReference>
<organism evidence="10 11">
    <name type="scientific">Methylobacterium soli</name>
    <dbReference type="NCBI Taxonomy" id="553447"/>
    <lineage>
        <taxon>Bacteria</taxon>
        <taxon>Pseudomonadati</taxon>
        <taxon>Pseudomonadota</taxon>
        <taxon>Alphaproteobacteria</taxon>
        <taxon>Hyphomicrobiales</taxon>
        <taxon>Methylobacteriaceae</taxon>
        <taxon>Methylobacterium</taxon>
    </lineage>
</organism>
<comment type="function">
    <text evidence="6">GTPase that associates with the 50S ribosomal subunit and may have a role during protein synthesis or ribosome biogenesis.</text>
</comment>
<dbReference type="PIRSF" id="PIRSF006809">
    <property type="entry name" value="GTP-binding_hflX_prd"/>
    <property type="match status" value="1"/>
</dbReference>
<dbReference type="EMBL" id="VZZK01000028">
    <property type="protein sequence ID" value="KAB1076616.1"/>
    <property type="molecule type" value="Genomic_DNA"/>
</dbReference>
<gene>
    <name evidence="6 10" type="primary">hflX</name>
    <name evidence="10" type="ORF">F6X53_22205</name>
</gene>
<dbReference type="HAMAP" id="MF_00900">
    <property type="entry name" value="GTPase_HflX"/>
    <property type="match status" value="1"/>
</dbReference>
<dbReference type="AlphaFoldDB" id="A0A6L3T0H3"/>
<evidence type="ECO:0000256" key="2">
    <source>
        <dbReference type="ARBA" id="ARBA00022723"/>
    </source>
</evidence>
<dbReference type="InterPro" id="IPR016496">
    <property type="entry name" value="GTPase_HflX"/>
</dbReference>
<name>A0A6L3T0H3_9HYPH</name>
<dbReference type="InterPro" id="IPR045498">
    <property type="entry name" value="HflX_C"/>
</dbReference>
<reference evidence="10 11" key="1">
    <citation type="submission" date="2019-09" db="EMBL/GenBank/DDBJ databases">
        <title>YIM 48816 draft genome.</title>
        <authorList>
            <person name="Jiang L."/>
        </authorList>
    </citation>
    <scope>NUCLEOTIDE SEQUENCE [LARGE SCALE GENOMIC DNA]</scope>
    <source>
        <strain evidence="10 11">YIM 48816</strain>
    </source>
</reference>
<comment type="subunit">
    <text evidence="6">Monomer. Associates with the 50S ribosomal subunit.</text>
</comment>
<evidence type="ECO:0000256" key="4">
    <source>
        <dbReference type="ARBA" id="ARBA00022842"/>
    </source>
</evidence>
<evidence type="ECO:0000256" key="7">
    <source>
        <dbReference type="PIRSR" id="PIRSR006809-1"/>
    </source>
</evidence>
<dbReference type="InterPro" id="IPR030394">
    <property type="entry name" value="G_HFLX_dom"/>
</dbReference>
<accession>A0A6L3T0H3</accession>
<dbReference type="PROSITE" id="PS51705">
    <property type="entry name" value="G_HFLX"/>
    <property type="match status" value="1"/>
</dbReference>
<dbReference type="SUPFAM" id="SSF52540">
    <property type="entry name" value="P-loop containing nucleoside triphosphate hydrolases"/>
    <property type="match status" value="1"/>
</dbReference>
<dbReference type="Pfam" id="PF16360">
    <property type="entry name" value="GTP-bdg_M"/>
    <property type="match status" value="1"/>
</dbReference>
<dbReference type="Gene3D" id="3.40.50.11060">
    <property type="entry name" value="GTPase HflX, N-terminal domain"/>
    <property type="match status" value="1"/>
</dbReference>
<proteinExistence type="inferred from homology"/>
<dbReference type="InterPro" id="IPR027417">
    <property type="entry name" value="P-loop_NTPase"/>
</dbReference>
<dbReference type="InterPro" id="IPR025121">
    <property type="entry name" value="GTPase_HflX_N"/>
</dbReference>
<dbReference type="PRINTS" id="PR00326">
    <property type="entry name" value="GTP1OBG"/>
</dbReference>
<dbReference type="Proteomes" id="UP000474159">
    <property type="component" value="Unassembled WGS sequence"/>
</dbReference>
<dbReference type="GO" id="GO:0043022">
    <property type="term" value="F:ribosome binding"/>
    <property type="evidence" value="ECO:0007669"/>
    <property type="project" value="TreeGrafter"/>
</dbReference>
<dbReference type="PANTHER" id="PTHR10229">
    <property type="entry name" value="GTP-BINDING PROTEIN HFLX"/>
    <property type="match status" value="1"/>
</dbReference>
<comment type="similarity">
    <text evidence="6">Belongs to the TRAFAC class OBG-HflX-like GTPase superfamily. HflX GTPase family.</text>
</comment>
<comment type="caution">
    <text evidence="10">The sequence shown here is derived from an EMBL/GenBank/DDBJ whole genome shotgun (WGS) entry which is preliminary data.</text>
</comment>
<evidence type="ECO:0000313" key="11">
    <source>
        <dbReference type="Proteomes" id="UP000474159"/>
    </source>
</evidence>
<keyword evidence="11" id="KW-1185">Reference proteome</keyword>
<dbReference type="OrthoDB" id="9812272at2"/>
<dbReference type="GO" id="GO:0005737">
    <property type="term" value="C:cytoplasm"/>
    <property type="evidence" value="ECO:0007669"/>
    <property type="project" value="UniProtKB-SubCell"/>
</dbReference>
<keyword evidence="3 6" id="KW-0547">Nucleotide-binding</keyword>
<evidence type="ECO:0000256" key="5">
    <source>
        <dbReference type="ARBA" id="ARBA00023134"/>
    </source>
</evidence>
<comment type="cofactor">
    <cofactor evidence="8">
        <name>Mg(2+)</name>
        <dbReference type="ChEBI" id="CHEBI:18420"/>
    </cofactor>
</comment>
<feature type="binding site" evidence="8">
    <location>
        <position position="244"/>
    </location>
    <ligand>
        <name>Mg(2+)</name>
        <dbReference type="ChEBI" id="CHEBI:18420"/>
    </ligand>
</feature>
<dbReference type="Gene3D" id="6.10.250.2860">
    <property type="match status" value="1"/>
</dbReference>
<keyword evidence="4 8" id="KW-0460">Magnesium</keyword>
<evidence type="ECO:0000256" key="1">
    <source>
        <dbReference type="ARBA" id="ARBA00022490"/>
    </source>
</evidence>
<comment type="subcellular location">
    <subcellularLocation>
        <location evidence="6">Cytoplasm</location>
    </subcellularLocation>
    <text evidence="6">May associate with membranes.</text>
</comment>
<feature type="binding site" evidence="7">
    <location>
        <begin position="284"/>
        <end position="287"/>
    </location>
    <ligand>
        <name>GTP</name>
        <dbReference type="ChEBI" id="CHEBI:37565"/>
    </ligand>
</feature>
<feature type="binding site" evidence="7">
    <location>
        <begin position="237"/>
        <end position="244"/>
    </location>
    <ligand>
        <name>GTP</name>
        <dbReference type="ChEBI" id="CHEBI:37565"/>
    </ligand>
</feature>